<evidence type="ECO:0000313" key="9">
    <source>
        <dbReference type="EMBL" id="QLL65695.1"/>
    </source>
</evidence>
<dbReference type="EMBL" id="CP041241">
    <property type="protein sequence ID" value="QLL65695.1"/>
    <property type="molecule type" value="Genomic_DNA"/>
</dbReference>
<dbReference type="EC" id="6.2.1.3" evidence="4"/>
<evidence type="ECO:0000256" key="6">
    <source>
        <dbReference type="ARBA" id="ARBA00042773"/>
    </source>
</evidence>
<dbReference type="RefSeq" id="WP_180942591.1">
    <property type="nucleotide sequence ID" value="NZ_CP041241.1"/>
</dbReference>
<dbReference type="Gene3D" id="3.30.300.30">
    <property type="match status" value="1"/>
</dbReference>
<reference evidence="9 10" key="1">
    <citation type="submission" date="2019-06" db="EMBL/GenBank/DDBJ databases">
        <title>Complete genome sequence of Ensifer mexicanus ITTG R7 isolated from nodules of Acacia angustissima (Mill.) Kuntze.</title>
        <authorList>
            <person name="Rincon-Rosales R."/>
            <person name="Rogel M.A."/>
            <person name="Guerrero G."/>
            <person name="Rincon-Molina C.I."/>
            <person name="Lopez-Lopez A."/>
            <person name="Martinez-Romero E."/>
        </authorList>
    </citation>
    <scope>NUCLEOTIDE SEQUENCE [LARGE SCALE GENOMIC DNA]</scope>
    <source>
        <strain evidence="9 10">ITTG R7</strain>
        <plasmid evidence="10">pemeittgr7c</plasmid>
    </source>
</reference>
<dbReference type="SUPFAM" id="SSF56801">
    <property type="entry name" value="Acetyl-CoA synthetase-like"/>
    <property type="match status" value="1"/>
</dbReference>
<evidence type="ECO:0000259" key="8">
    <source>
        <dbReference type="Pfam" id="PF13193"/>
    </source>
</evidence>
<keyword evidence="10" id="KW-1185">Reference proteome</keyword>
<evidence type="ECO:0000256" key="5">
    <source>
        <dbReference type="ARBA" id="ARBA00039545"/>
    </source>
</evidence>
<keyword evidence="9" id="KW-0614">Plasmid</keyword>
<protein>
    <recommendedName>
        <fullName evidence="5">Long-chain-fatty-acid--CoA ligase</fullName>
        <ecNumber evidence="4">6.2.1.3</ecNumber>
    </recommendedName>
    <alternativeName>
        <fullName evidence="6">Long-chain acyl-CoA synthetase</fullName>
    </alternativeName>
</protein>
<dbReference type="KEGG" id="emx:FKV68_30890"/>
<evidence type="ECO:0000256" key="3">
    <source>
        <dbReference type="ARBA" id="ARBA00022598"/>
    </source>
</evidence>
<evidence type="ECO:0000256" key="1">
    <source>
        <dbReference type="ARBA" id="ARBA00004170"/>
    </source>
</evidence>
<dbReference type="GO" id="GO:0004467">
    <property type="term" value="F:long-chain fatty acid-CoA ligase activity"/>
    <property type="evidence" value="ECO:0007669"/>
    <property type="project" value="UniProtKB-EC"/>
</dbReference>
<dbReference type="Pfam" id="PF00501">
    <property type="entry name" value="AMP-binding"/>
    <property type="match status" value="1"/>
</dbReference>
<dbReference type="Gene3D" id="3.40.50.12780">
    <property type="entry name" value="N-terminal domain of ligase-like"/>
    <property type="match status" value="1"/>
</dbReference>
<evidence type="ECO:0000256" key="4">
    <source>
        <dbReference type="ARBA" id="ARBA00026121"/>
    </source>
</evidence>
<sequence>MSIDASTPLDFLIQRATEAAERTAIIDAGGDEPIFVSRGELLGRAVGLAEELRESGVSEGDCLAVWLPNWTDSLVWQFAAIALGAHVVGINTRYNVDEIAHVLEKARPKAVAVAHGFHKLDLRDRLHAAFAQAACPAFRVAVLTGPGKAPADVHILASYDVGAGAFVPSRQSGTVPTATDPEALAVAFTTSGSTGKPKLAAHNAGAVAAQMLAVATFDDWRETDVILCALPLTGVFSFIPAMTSIGVGGLCLLEPVFDADRIVAHMASFGVTHVIGADDIIGRIADAWNANPLPLPKWRRMLFADFNGFSKELAEWGETTFGLKAGAVYGSSESFSLMALRPPTEALPRRWQGGGTPVSKDIRVRAADPETGALKAPGETGELQIKGENIVDAYLGQPDLHAAQFTEDGWFRSGDLAIVAADGSFDYLCRIGDSLRLRGFLVEPTEIEERLLAHSAVDLAKIVGLRQSDGETVAIGFVTLAGEQQVVAEDLRQWCASGLAAYKVPQTIHIIEEMPTVAGVNGAKIKAADLREMAKALALSHSPERKETA</sequence>
<evidence type="ECO:0000259" key="7">
    <source>
        <dbReference type="Pfam" id="PF00501"/>
    </source>
</evidence>
<dbReference type="GO" id="GO:0016020">
    <property type="term" value="C:membrane"/>
    <property type="evidence" value="ECO:0007669"/>
    <property type="project" value="UniProtKB-SubCell"/>
</dbReference>
<dbReference type="PANTHER" id="PTHR43767">
    <property type="entry name" value="LONG-CHAIN-FATTY-ACID--COA LIGASE"/>
    <property type="match status" value="1"/>
</dbReference>
<comment type="pathway">
    <text evidence="2">Lipid metabolism; fatty acid beta-oxidation.</text>
</comment>
<dbReference type="InterPro" id="IPR042099">
    <property type="entry name" value="ANL_N_sf"/>
</dbReference>
<dbReference type="Pfam" id="PF13193">
    <property type="entry name" value="AMP-binding_C"/>
    <property type="match status" value="1"/>
</dbReference>
<comment type="subcellular location">
    <subcellularLocation>
        <location evidence="1">Membrane</location>
        <topology evidence="1">Peripheral membrane protein</topology>
    </subcellularLocation>
</comment>
<proteinExistence type="predicted"/>
<dbReference type="InterPro" id="IPR050237">
    <property type="entry name" value="ATP-dep_AMP-bd_enzyme"/>
</dbReference>
<keyword evidence="3" id="KW-0436">Ligase</keyword>
<feature type="domain" description="AMP-dependent synthetase/ligase" evidence="7">
    <location>
        <begin position="15"/>
        <end position="395"/>
    </location>
</feature>
<feature type="domain" description="AMP-binding enzyme C-terminal" evidence="8">
    <location>
        <begin position="446"/>
        <end position="516"/>
    </location>
</feature>
<accession>A0A859QQL7</accession>
<gene>
    <name evidence="9" type="ORF">FKV68_30890</name>
</gene>
<dbReference type="InterPro" id="IPR000873">
    <property type="entry name" value="AMP-dep_synth/lig_dom"/>
</dbReference>
<dbReference type="InterPro" id="IPR025110">
    <property type="entry name" value="AMP-bd_C"/>
</dbReference>
<evidence type="ECO:0000313" key="10">
    <source>
        <dbReference type="Proteomes" id="UP000510721"/>
    </source>
</evidence>
<geneLocation type="plasmid" evidence="10">
    <name>pemeittgr7c</name>
</geneLocation>
<dbReference type="AlphaFoldDB" id="A0A859QQL7"/>
<name>A0A859QQL7_9HYPH</name>
<dbReference type="PANTHER" id="PTHR43767:SF8">
    <property type="entry name" value="LONG-CHAIN-FATTY-ACID--COA LIGASE"/>
    <property type="match status" value="1"/>
</dbReference>
<dbReference type="Proteomes" id="UP000510721">
    <property type="component" value="Plasmid pEmeITTGR7c"/>
</dbReference>
<evidence type="ECO:0000256" key="2">
    <source>
        <dbReference type="ARBA" id="ARBA00005005"/>
    </source>
</evidence>
<dbReference type="InterPro" id="IPR045851">
    <property type="entry name" value="AMP-bd_C_sf"/>
</dbReference>
<organism evidence="9 10">
    <name type="scientific">Sinorhizobium mexicanum</name>
    <dbReference type="NCBI Taxonomy" id="375549"/>
    <lineage>
        <taxon>Bacteria</taxon>
        <taxon>Pseudomonadati</taxon>
        <taxon>Pseudomonadota</taxon>
        <taxon>Alphaproteobacteria</taxon>
        <taxon>Hyphomicrobiales</taxon>
        <taxon>Rhizobiaceae</taxon>
        <taxon>Sinorhizobium/Ensifer group</taxon>
        <taxon>Sinorhizobium</taxon>
    </lineage>
</organism>